<dbReference type="EMBL" id="JAGXOE010000045">
    <property type="protein sequence ID" value="MBS4102912.1"/>
    <property type="molecule type" value="Genomic_DNA"/>
</dbReference>
<organism evidence="7 8">
    <name type="scientific">Tsukamurella paurometabola</name>
    <name type="common">Corynebacterium paurometabolum</name>
    <dbReference type="NCBI Taxonomy" id="2061"/>
    <lineage>
        <taxon>Bacteria</taxon>
        <taxon>Bacillati</taxon>
        <taxon>Actinomycetota</taxon>
        <taxon>Actinomycetes</taxon>
        <taxon>Mycobacteriales</taxon>
        <taxon>Tsukamurellaceae</taxon>
        <taxon>Tsukamurella</taxon>
    </lineage>
</organism>
<gene>
    <name evidence="7" type="ORF">KFZ73_16905</name>
</gene>
<evidence type="ECO:0000256" key="4">
    <source>
        <dbReference type="ARBA" id="ARBA00023172"/>
    </source>
</evidence>
<keyword evidence="4" id="KW-0233">DNA recombination</keyword>
<protein>
    <submittedName>
        <fullName evidence="7">Recombinase family protein</fullName>
    </submittedName>
</protein>
<dbReference type="InterPro" id="IPR006120">
    <property type="entry name" value="Resolvase_HTH_dom"/>
</dbReference>
<dbReference type="Pfam" id="PF00239">
    <property type="entry name" value="Resolvase"/>
    <property type="match status" value="1"/>
</dbReference>
<evidence type="ECO:0000313" key="8">
    <source>
        <dbReference type="Proteomes" id="UP000676853"/>
    </source>
</evidence>
<dbReference type="SMART" id="SM00857">
    <property type="entry name" value="Resolvase"/>
    <property type="match status" value="1"/>
</dbReference>
<dbReference type="SUPFAM" id="SSF53041">
    <property type="entry name" value="Resolvase-like"/>
    <property type="match status" value="1"/>
</dbReference>
<sequence length="195" mass="20619">MSEPYVLGYARVSTEHQSLDAQRDALLAAGVPADRIRAEKASASPGSPRPELAALLEHARSGDVIVVAAADRLGRDVPEMSNTIRELREKGITVRALREGLDSSTPIGEAMLNLLIAVGGIELAYGKERRAASRAARKARGQSIGRPKALTEAKAAQLVRLVQAGEPVAMAAETFGISRASAYRIVRGPSRVAST</sequence>
<dbReference type="InterPro" id="IPR006118">
    <property type="entry name" value="Recombinase_CS"/>
</dbReference>
<dbReference type="InterPro" id="IPR009057">
    <property type="entry name" value="Homeodomain-like_sf"/>
</dbReference>
<keyword evidence="3" id="KW-0238">DNA-binding</keyword>
<comment type="similarity">
    <text evidence="1">Belongs to the site-specific recombinase resolvase family.</text>
</comment>
<feature type="domain" description="Resolvase/invertase-type recombinase catalytic" evidence="6">
    <location>
        <begin position="5"/>
        <end position="141"/>
    </location>
</feature>
<keyword evidence="2" id="KW-0229">DNA integration</keyword>
<dbReference type="PANTHER" id="PTHR30461:SF26">
    <property type="entry name" value="RESOLVASE HOMOLOG YNEB"/>
    <property type="match status" value="1"/>
</dbReference>
<name>A0ABS5NGB4_TSUPA</name>
<comment type="caution">
    <text evidence="7">The sequence shown here is derived from an EMBL/GenBank/DDBJ whole genome shotgun (WGS) entry which is preliminary data.</text>
</comment>
<evidence type="ECO:0000256" key="2">
    <source>
        <dbReference type="ARBA" id="ARBA00022908"/>
    </source>
</evidence>
<dbReference type="PROSITE" id="PS51736">
    <property type="entry name" value="RECOMBINASES_3"/>
    <property type="match status" value="1"/>
</dbReference>
<dbReference type="InterPro" id="IPR050639">
    <property type="entry name" value="SSR_resolvase"/>
</dbReference>
<evidence type="ECO:0000313" key="7">
    <source>
        <dbReference type="EMBL" id="MBS4102912.1"/>
    </source>
</evidence>
<dbReference type="InterPro" id="IPR006119">
    <property type="entry name" value="Resolv_N"/>
</dbReference>
<accession>A0ABS5NGB4</accession>
<dbReference type="SUPFAM" id="SSF46689">
    <property type="entry name" value="Homeodomain-like"/>
    <property type="match status" value="1"/>
</dbReference>
<evidence type="ECO:0000256" key="5">
    <source>
        <dbReference type="PROSITE-ProRule" id="PRU10137"/>
    </source>
</evidence>
<dbReference type="RefSeq" id="WP_212554456.1">
    <property type="nucleotide sequence ID" value="NZ_JAGXOE010000045.1"/>
</dbReference>
<dbReference type="Gene3D" id="1.10.10.60">
    <property type="entry name" value="Homeodomain-like"/>
    <property type="match status" value="1"/>
</dbReference>
<keyword evidence="8" id="KW-1185">Reference proteome</keyword>
<reference evidence="7 8" key="1">
    <citation type="submission" date="2021-04" db="EMBL/GenBank/DDBJ databases">
        <title>Whole genome sequence analysis of a thiophenic sulfur metabolizing bacteria.</title>
        <authorList>
            <person name="Akhtar N."/>
            <person name="Akram J."/>
            <person name="Aslam A."/>
        </authorList>
    </citation>
    <scope>NUCLEOTIDE SEQUENCE [LARGE SCALE GENOMIC DNA]</scope>
    <source>
        <strain evidence="7 8">3OW</strain>
    </source>
</reference>
<proteinExistence type="inferred from homology"/>
<feature type="active site" description="O-(5'-phospho-DNA)-serine intermediate" evidence="5">
    <location>
        <position position="13"/>
    </location>
</feature>
<dbReference type="PANTHER" id="PTHR30461">
    <property type="entry name" value="DNA-INVERTASE FROM LAMBDOID PROPHAGE"/>
    <property type="match status" value="1"/>
</dbReference>
<evidence type="ECO:0000259" key="6">
    <source>
        <dbReference type="PROSITE" id="PS51736"/>
    </source>
</evidence>
<dbReference type="PROSITE" id="PS00397">
    <property type="entry name" value="RECOMBINASES_1"/>
    <property type="match status" value="1"/>
</dbReference>
<dbReference type="CDD" id="cd03768">
    <property type="entry name" value="SR_ResInv"/>
    <property type="match status" value="1"/>
</dbReference>
<evidence type="ECO:0000256" key="1">
    <source>
        <dbReference type="ARBA" id="ARBA00009913"/>
    </source>
</evidence>
<dbReference type="Proteomes" id="UP000676853">
    <property type="component" value="Unassembled WGS sequence"/>
</dbReference>
<dbReference type="CDD" id="cd00569">
    <property type="entry name" value="HTH_Hin_like"/>
    <property type="match status" value="1"/>
</dbReference>
<dbReference type="Pfam" id="PF02796">
    <property type="entry name" value="HTH_7"/>
    <property type="match status" value="1"/>
</dbReference>
<dbReference type="InterPro" id="IPR036162">
    <property type="entry name" value="Resolvase-like_N_sf"/>
</dbReference>
<dbReference type="Gene3D" id="3.40.50.1390">
    <property type="entry name" value="Resolvase, N-terminal catalytic domain"/>
    <property type="match status" value="1"/>
</dbReference>
<evidence type="ECO:0000256" key="3">
    <source>
        <dbReference type="ARBA" id="ARBA00023125"/>
    </source>
</evidence>